<feature type="transmembrane region" description="Helical" evidence="6">
    <location>
        <begin position="154"/>
        <end position="173"/>
    </location>
</feature>
<comment type="similarity">
    <text evidence="6">Belongs to the binding-protein-dependent transport system permease family.</text>
</comment>
<accession>A0ABU8HGI5</accession>
<sequence length="339" mass="37776">MRKAIKQPLFLIGFSILFLFLVSSFTYSFIWDDEIRQEFFVRSAEGKIIDDAPYGPTGSFLLGTDNEGFDLLGKIIVGAKYTILGAFAVAFLRMIISIPIGLLLGTVFRKQKRFVNGFADSFHFVPLSIIAYYILSPILNMTPDGFENTLFERIGIEIVILALLTVPIISTLIGNETMLIYQKEYVQCAKTVGASKVRIVRKHIYPALREKLFVLFGQQIMQAFIIFSHLGVVNLFLGGTILTFGFGPQDPPLSVTNEWSGLIGSSFRWMETAPWIPLAPIICFGLAILAVALMIEGYVIATSGRSHYFAKIKKVTNIDSSKVDSNVNATELERLKKTS</sequence>
<dbReference type="PROSITE" id="PS50928">
    <property type="entry name" value="ABC_TM1"/>
    <property type="match status" value="1"/>
</dbReference>
<keyword evidence="4 6" id="KW-1133">Transmembrane helix</keyword>
<dbReference type="InterPro" id="IPR000515">
    <property type="entry name" value="MetI-like"/>
</dbReference>
<proteinExistence type="inferred from homology"/>
<feature type="transmembrane region" description="Helical" evidence="6">
    <location>
        <begin position="9"/>
        <end position="30"/>
    </location>
</feature>
<dbReference type="Gene3D" id="1.10.3720.10">
    <property type="entry name" value="MetI-like"/>
    <property type="match status" value="1"/>
</dbReference>
<feature type="transmembrane region" description="Helical" evidence="6">
    <location>
        <begin position="81"/>
        <end position="107"/>
    </location>
</feature>
<dbReference type="RefSeq" id="WP_336587724.1">
    <property type="nucleotide sequence ID" value="NZ_JBBAXC010000012.1"/>
</dbReference>
<evidence type="ECO:0000256" key="6">
    <source>
        <dbReference type="RuleBase" id="RU363032"/>
    </source>
</evidence>
<comment type="subcellular location">
    <subcellularLocation>
        <location evidence="6">Cell membrane</location>
        <topology evidence="6">Multi-pass membrane protein</topology>
    </subcellularLocation>
    <subcellularLocation>
        <location evidence="1">Membrane</location>
        <topology evidence="1">Multi-pass membrane protein</topology>
    </subcellularLocation>
</comment>
<keyword evidence="2 6" id="KW-0813">Transport</keyword>
<gene>
    <name evidence="8" type="ORF">WAK64_14555</name>
</gene>
<dbReference type="InterPro" id="IPR035906">
    <property type="entry name" value="MetI-like_sf"/>
</dbReference>
<evidence type="ECO:0000256" key="3">
    <source>
        <dbReference type="ARBA" id="ARBA00022692"/>
    </source>
</evidence>
<evidence type="ECO:0000256" key="5">
    <source>
        <dbReference type="ARBA" id="ARBA00023136"/>
    </source>
</evidence>
<feature type="domain" description="ABC transmembrane type-1" evidence="7">
    <location>
        <begin position="83"/>
        <end position="299"/>
    </location>
</feature>
<comment type="caution">
    <text evidence="8">The sequence shown here is derived from an EMBL/GenBank/DDBJ whole genome shotgun (WGS) entry which is preliminary data.</text>
</comment>
<keyword evidence="9" id="KW-1185">Reference proteome</keyword>
<feature type="transmembrane region" description="Helical" evidence="6">
    <location>
        <begin position="275"/>
        <end position="301"/>
    </location>
</feature>
<feature type="transmembrane region" description="Helical" evidence="6">
    <location>
        <begin position="114"/>
        <end position="134"/>
    </location>
</feature>
<organism evidence="8 9">
    <name type="scientific">Bacillus spongiae</name>
    <dbReference type="NCBI Taxonomy" id="2683610"/>
    <lineage>
        <taxon>Bacteria</taxon>
        <taxon>Bacillati</taxon>
        <taxon>Bacillota</taxon>
        <taxon>Bacilli</taxon>
        <taxon>Bacillales</taxon>
        <taxon>Bacillaceae</taxon>
        <taxon>Bacillus</taxon>
    </lineage>
</organism>
<evidence type="ECO:0000313" key="8">
    <source>
        <dbReference type="EMBL" id="MEI5908277.1"/>
    </source>
</evidence>
<protein>
    <submittedName>
        <fullName evidence="8">ABC transporter permease subunit</fullName>
    </submittedName>
</protein>
<name>A0ABU8HGI5_9BACI</name>
<dbReference type="PANTHER" id="PTHR43839:SF3">
    <property type="entry name" value="OLIGOPEPTIDE ABC TRANSPORTER, PERMEASE PROTEIN"/>
    <property type="match status" value="1"/>
</dbReference>
<reference evidence="8 9" key="1">
    <citation type="journal article" date="2018" name="J. Microbiol.">
        <title>Bacillus spongiae sp. nov., isolated from sponge of Jeju Island.</title>
        <authorList>
            <person name="Lee G.E."/>
            <person name="Im W.T."/>
            <person name="Park J.S."/>
        </authorList>
    </citation>
    <scope>NUCLEOTIDE SEQUENCE [LARGE SCALE GENOMIC DNA]</scope>
    <source>
        <strain evidence="8 9">135PIL107-10</strain>
    </source>
</reference>
<feature type="transmembrane region" description="Helical" evidence="6">
    <location>
        <begin position="223"/>
        <end position="246"/>
    </location>
</feature>
<dbReference type="SUPFAM" id="SSF161098">
    <property type="entry name" value="MetI-like"/>
    <property type="match status" value="1"/>
</dbReference>
<dbReference type="Proteomes" id="UP001312865">
    <property type="component" value="Unassembled WGS sequence"/>
</dbReference>
<keyword evidence="5 6" id="KW-0472">Membrane</keyword>
<keyword evidence="3 6" id="KW-0812">Transmembrane</keyword>
<evidence type="ECO:0000256" key="2">
    <source>
        <dbReference type="ARBA" id="ARBA00022448"/>
    </source>
</evidence>
<dbReference type="EMBL" id="JBBAXC010000012">
    <property type="protein sequence ID" value="MEI5908277.1"/>
    <property type="molecule type" value="Genomic_DNA"/>
</dbReference>
<evidence type="ECO:0000259" key="7">
    <source>
        <dbReference type="PROSITE" id="PS50928"/>
    </source>
</evidence>
<dbReference type="CDD" id="cd06261">
    <property type="entry name" value="TM_PBP2"/>
    <property type="match status" value="1"/>
</dbReference>
<dbReference type="Pfam" id="PF00528">
    <property type="entry name" value="BPD_transp_1"/>
    <property type="match status" value="1"/>
</dbReference>
<evidence type="ECO:0000256" key="1">
    <source>
        <dbReference type="ARBA" id="ARBA00004141"/>
    </source>
</evidence>
<evidence type="ECO:0000313" key="9">
    <source>
        <dbReference type="Proteomes" id="UP001312865"/>
    </source>
</evidence>
<evidence type="ECO:0000256" key="4">
    <source>
        <dbReference type="ARBA" id="ARBA00022989"/>
    </source>
</evidence>
<dbReference type="PANTHER" id="PTHR43839">
    <property type="entry name" value="OPPC IN A BINDING PROTEIN-DEPENDENT TRANSPORT SYSTEM"/>
    <property type="match status" value="1"/>
</dbReference>